<evidence type="ECO:0000313" key="2">
    <source>
        <dbReference type="Proteomes" id="UP000178912"/>
    </source>
</evidence>
<name>A0A1E1JRR8_9HELO</name>
<dbReference type="EMBL" id="FJUX01000001">
    <property type="protein sequence ID" value="CZS88449.1"/>
    <property type="molecule type" value="Genomic_DNA"/>
</dbReference>
<accession>A0A1E1JRR8</accession>
<dbReference type="Proteomes" id="UP000178912">
    <property type="component" value="Unassembled WGS sequence"/>
</dbReference>
<organism evidence="1 2">
    <name type="scientific">Rhynchosporium agropyri</name>
    <dbReference type="NCBI Taxonomy" id="914238"/>
    <lineage>
        <taxon>Eukaryota</taxon>
        <taxon>Fungi</taxon>
        <taxon>Dikarya</taxon>
        <taxon>Ascomycota</taxon>
        <taxon>Pezizomycotina</taxon>
        <taxon>Leotiomycetes</taxon>
        <taxon>Helotiales</taxon>
        <taxon>Ploettnerulaceae</taxon>
        <taxon>Rhynchosporium</taxon>
    </lineage>
</organism>
<proteinExistence type="predicted"/>
<reference evidence="2" key="1">
    <citation type="submission" date="2016-03" db="EMBL/GenBank/DDBJ databases">
        <authorList>
            <person name="Guldener U."/>
        </authorList>
    </citation>
    <scope>NUCLEOTIDE SEQUENCE [LARGE SCALE GENOMIC DNA]</scope>
    <source>
        <strain evidence="2">04CH-RAC-A.6.1</strain>
    </source>
</reference>
<sequence length="50" mass="5429">MPLITRPSQMFKPVSSGKFEVISNAKNANIAIGDQSKDISDFESIGDKIC</sequence>
<gene>
    <name evidence="1" type="ORF">RAG0_00197</name>
</gene>
<keyword evidence="2" id="KW-1185">Reference proteome</keyword>
<protein>
    <submittedName>
        <fullName evidence="1">Uncharacterized protein</fullName>
    </submittedName>
</protein>
<evidence type="ECO:0000313" key="1">
    <source>
        <dbReference type="EMBL" id="CZS88449.1"/>
    </source>
</evidence>
<dbReference type="AlphaFoldDB" id="A0A1E1JRR8"/>
<dbReference type="OrthoDB" id="3532133at2759"/>